<accession>A0A0M0K8B8</accession>
<gene>
    <name evidence="2" type="ORF">Ctob_012857</name>
</gene>
<dbReference type="EMBL" id="JWZX01001008">
    <property type="protein sequence ID" value="KOO35034.1"/>
    <property type="molecule type" value="Genomic_DNA"/>
</dbReference>
<dbReference type="InterPro" id="IPR046985">
    <property type="entry name" value="IP5"/>
</dbReference>
<organism evidence="2 3">
    <name type="scientific">Chrysochromulina tobinii</name>
    <dbReference type="NCBI Taxonomy" id="1460289"/>
    <lineage>
        <taxon>Eukaryota</taxon>
        <taxon>Haptista</taxon>
        <taxon>Haptophyta</taxon>
        <taxon>Prymnesiophyceae</taxon>
        <taxon>Prymnesiales</taxon>
        <taxon>Chrysochromulinaceae</taxon>
        <taxon>Chrysochromulina</taxon>
    </lineage>
</organism>
<dbReference type="GO" id="GO:0046856">
    <property type="term" value="P:phosphatidylinositol dephosphorylation"/>
    <property type="evidence" value="ECO:0007669"/>
    <property type="project" value="InterPro"/>
</dbReference>
<dbReference type="AlphaFoldDB" id="A0A0M0K8B8"/>
<dbReference type="InterPro" id="IPR000300">
    <property type="entry name" value="IPPc"/>
</dbReference>
<dbReference type="Gene3D" id="3.60.10.10">
    <property type="entry name" value="Endonuclease/exonuclease/phosphatase"/>
    <property type="match status" value="1"/>
</dbReference>
<feature type="domain" description="Inositol polyphosphate-related phosphatase" evidence="1">
    <location>
        <begin position="2"/>
        <end position="323"/>
    </location>
</feature>
<dbReference type="GO" id="GO:0004439">
    <property type="term" value="F:phosphatidylinositol-4,5-bisphosphate 5-phosphatase activity"/>
    <property type="evidence" value="ECO:0007669"/>
    <property type="project" value="TreeGrafter"/>
</dbReference>
<comment type="caution">
    <text evidence="2">The sequence shown here is derived from an EMBL/GenBank/DDBJ whole genome shotgun (WGS) entry which is preliminary data.</text>
</comment>
<proteinExistence type="predicted"/>
<dbReference type="Proteomes" id="UP000037460">
    <property type="component" value="Unassembled WGS sequence"/>
</dbReference>
<evidence type="ECO:0000313" key="3">
    <source>
        <dbReference type="Proteomes" id="UP000037460"/>
    </source>
</evidence>
<sequence length="323" mass="35014">MQAIADRVDAMLSPIEQDDDAAVGEGELNGDVYAIALQEVVDINGFGAYAGHMAYSAFGGGDAAVDGLNDGVMDEVLRWQHLLFEVLSGYKLVARKALVGMTIFVFVRFEHLPFCNARVSALGTGPLGLGNKGAVAVSLQLYGSSLCLVGVHLASGTSNTLARNEDVGRLHERLRFPDARTIPGLVVRPPGPATIGEHEFVVWLGDMNYRIRMADEGVRRAMTATPPPLAELAAADELRFERLAGRVFAGYEEAPLLFAPTYKYDRGTDVYDTSHKKRAPAWCDRILWRESELVTLLGADNVVELGRSARNGAQARPEARRGS</sequence>
<dbReference type="SUPFAM" id="SSF56219">
    <property type="entry name" value="DNase I-like"/>
    <property type="match status" value="1"/>
</dbReference>
<reference evidence="3" key="1">
    <citation type="journal article" date="2015" name="PLoS Genet.">
        <title>Genome Sequence and Transcriptome Analyses of Chrysochromulina tobin: Metabolic Tools for Enhanced Algal Fitness in the Prominent Order Prymnesiales (Haptophyceae).</title>
        <authorList>
            <person name="Hovde B.T."/>
            <person name="Deodato C.R."/>
            <person name="Hunsperger H.M."/>
            <person name="Ryken S.A."/>
            <person name="Yost W."/>
            <person name="Jha R.K."/>
            <person name="Patterson J."/>
            <person name="Monnat R.J. Jr."/>
            <person name="Barlow S.B."/>
            <person name="Starkenburg S.R."/>
            <person name="Cattolico R.A."/>
        </authorList>
    </citation>
    <scope>NUCLEOTIDE SEQUENCE</scope>
    <source>
        <strain evidence="3">CCMP291</strain>
    </source>
</reference>
<dbReference type="Pfam" id="PF22669">
    <property type="entry name" value="Exo_endo_phos2"/>
    <property type="match status" value="1"/>
</dbReference>
<dbReference type="InterPro" id="IPR036691">
    <property type="entry name" value="Endo/exonu/phosph_ase_sf"/>
</dbReference>
<evidence type="ECO:0000259" key="1">
    <source>
        <dbReference type="SMART" id="SM00128"/>
    </source>
</evidence>
<evidence type="ECO:0000313" key="2">
    <source>
        <dbReference type="EMBL" id="KOO35034.1"/>
    </source>
</evidence>
<name>A0A0M0K8B8_9EUKA</name>
<protein>
    <recommendedName>
        <fullName evidence="1">Inositol polyphosphate-related phosphatase domain-containing protein</fullName>
    </recommendedName>
</protein>
<keyword evidence="3" id="KW-1185">Reference proteome</keyword>
<dbReference type="SMART" id="SM00128">
    <property type="entry name" value="IPPc"/>
    <property type="match status" value="1"/>
</dbReference>
<dbReference type="OrthoDB" id="62798at2759"/>
<dbReference type="PANTHER" id="PTHR11200">
    <property type="entry name" value="INOSITOL 5-PHOSPHATASE"/>
    <property type="match status" value="1"/>
</dbReference>